<keyword evidence="2" id="KW-1185">Reference proteome</keyword>
<gene>
    <name evidence="1" type="ORF">NCTC10132_00719</name>
</gene>
<reference evidence="2" key="1">
    <citation type="submission" date="2018-06" db="EMBL/GenBank/DDBJ databases">
        <authorList>
            <consortium name="Pathogen Informatics"/>
        </authorList>
    </citation>
    <scope>NUCLEOTIDE SEQUENCE [LARGE SCALE GENOMIC DNA]</scope>
    <source>
        <strain evidence="2">NCTC10132</strain>
    </source>
</reference>
<name>A0A3B0PVM3_9BACT</name>
<proteinExistence type="predicted"/>
<feature type="non-terminal residue" evidence="1">
    <location>
        <position position="99"/>
    </location>
</feature>
<accession>A0A3B0PVM3</accession>
<sequence>MRSTTDLNALEELVTNEVDLYLDVINHRIKEKENRNNLPEDVKLSIREKLVSETTRQNRANVTKYVGSRVASQGNVTSGFFEDARAQLNAIPESNRPAW</sequence>
<protein>
    <submittedName>
        <fullName evidence="1">Uncharacterized protein</fullName>
    </submittedName>
</protein>
<dbReference type="EMBL" id="LS991951">
    <property type="protein sequence ID" value="SYV97354.1"/>
    <property type="molecule type" value="Genomic_DNA"/>
</dbReference>
<evidence type="ECO:0000313" key="1">
    <source>
        <dbReference type="EMBL" id="SYV97354.1"/>
    </source>
</evidence>
<dbReference type="KEGG" id="medw:NCTC10132_00719"/>
<evidence type="ECO:0000313" key="2">
    <source>
        <dbReference type="Proteomes" id="UP000257559"/>
    </source>
</evidence>
<dbReference type="AlphaFoldDB" id="A0A3B0PVM3"/>
<organism evidence="1 2">
    <name type="scientific">Mycoplasmopsis edwardii</name>
    <dbReference type="NCBI Taxonomy" id="53558"/>
    <lineage>
        <taxon>Bacteria</taxon>
        <taxon>Bacillati</taxon>
        <taxon>Mycoplasmatota</taxon>
        <taxon>Mycoplasmoidales</taxon>
        <taxon>Metamycoplasmataceae</taxon>
        <taxon>Mycoplasmopsis</taxon>
    </lineage>
</organism>
<dbReference type="Proteomes" id="UP000257559">
    <property type="component" value="Chromosome"/>
</dbReference>